<dbReference type="EMBL" id="RBIR01000004">
    <property type="protein sequence ID" value="RKR19515.1"/>
    <property type="molecule type" value="Genomic_DNA"/>
</dbReference>
<evidence type="ECO:0000256" key="2">
    <source>
        <dbReference type="ARBA" id="ARBA00022801"/>
    </source>
</evidence>
<feature type="domain" description="Nudix hydrolase" evidence="3">
    <location>
        <begin position="49"/>
        <end position="175"/>
    </location>
</feature>
<comment type="cofactor">
    <cofactor evidence="1">
        <name>Mg(2+)</name>
        <dbReference type="ChEBI" id="CHEBI:18420"/>
    </cofactor>
</comment>
<organism evidence="4 5">
    <name type="scientific">Arthrobacter oryzae</name>
    <dbReference type="NCBI Taxonomy" id="409290"/>
    <lineage>
        <taxon>Bacteria</taxon>
        <taxon>Bacillati</taxon>
        <taxon>Actinomycetota</taxon>
        <taxon>Actinomycetes</taxon>
        <taxon>Micrococcales</taxon>
        <taxon>Micrococcaceae</taxon>
        <taxon>Arthrobacter</taxon>
    </lineage>
</organism>
<dbReference type="GO" id="GO:0006753">
    <property type="term" value="P:nucleoside phosphate metabolic process"/>
    <property type="evidence" value="ECO:0007669"/>
    <property type="project" value="TreeGrafter"/>
</dbReference>
<dbReference type="PANTHER" id="PTHR11839:SF18">
    <property type="entry name" value="NUDIX HYDROLASE DOMAIN-CONTAINING PROTEIN"/>
    <property type="match status" value="1"/>
</dbReference>
<dbReference type="GO" id="GO:0019693">
    <property type="term" value="P:ribose phosphate metabolic process"/>
    <property type="evidence" value="ECO:0007669"/>
    <property type="project" value="TreeGrafter"/>
</dbReference>
<dbReference type="PANTHER" id="PTHR11839">
    <property type="entry name" value="UDP/ADP-SUGAR PYROPHOSPHATASE"/>
    <property type="match status" value="1"/>
</dbReference>
<reference evidence="4 5" key="1">
    <citation type="submission" date="2018-10" db="EMBL/GenBank/DDBJ databases">
        <title>Genomic Encyclopedia of Type Strains, Phase IV (KMG-IV): sequencing the most valuable type-strain genomes for metagenomic binning, comparative biology and taxonomic classification.</title>
        <authorList>
            <person name="Goeker M."/>
        </authorList>
    </citation>
    <scope>NUCLEOTIDE SEQUENCE [LARGE SCALE GENOMIC DNA]</scope>
    <source>
        <strain evidence="4 5">DSM 25586</strain>
    </source>
</reference>
<protein>
    <submittedName>
        <fullName evidence="4">ADP-ribose pyrophosphatase YjhB (NUDIX family)</fullName>
    </submittedName>
</protein>
<accession>A0A495ERA1</accession>
<evidence type="ECO:0000256" key="1">
    <source>
        <dbReference type="ARBA" id="ARBA00001946"/>
    </source>
</evidence>
<evidence type="ECO:0000313" key="5">
    <source>
        <dbReference type="Proteomes" id="UP000276055"/>
    </source>
</evidence>
<name>A0A495ERA1_9MICC</name>
<comment type="caution">
    <text evidence="4">The sequence shown here is derived from an EMBL/GenBank/DDBJ whole genome shotgun (WGS) entry which is preliminary data.</text>
</comment>
<dbReference type="GO" id="GO:0005829">
    <property type="term" value="C:cytosol"/>
    <property type="evidence" value="ECO:0007669"/>
    <property type="project" value="TreeGrafter"/>
</dbReference>
<gene>
    <name evidence="4" type="ORF">C8D78_2263</name>
</gene>
<dbReference type="PROSITE" id="PS51462">
    <property type="entry name" value="NUDIX"/>
    <property type="match status" value="1"/>
</dbReference>
<dbReference type="Proteomes" id="UP000276055">
    <property type="component" value="Unassembled WGS sequence"/>
</dbReference>
<dbReference type="Gene3D" id="3.90.79.10">
    <property type="entry name" value="Nucleoside Triphosphate Pyrophosphohydrolase"/>
    <property type="match status" value="1"/>
</dbReference>
<dbReference type="AlphaFoldDB" id="A0A495ERA1"/>
<dbReference type="GO" id="GO:0016787">
    <property type="term" value="F:hydrolase activity"/>
    <property type="evidence" value="ECO:0007669"/>
    <property type="project" value="UniProtKB-KW"/>
</dbReference>
<dbReference type="SUPFAM" id="SSF55811">
    <property type="entry name" value="Nudix"/>
    <property type="match status" value="1"/>
</dbReference>
<sequence length="185" mass="20547">MPGDPPVKHEVKQIRERLAYSNQFIELYDDDVEFPDGSSGRYVRLQSAMPGAPVVLVAMYEGRIALVRTFRYALGQLVWELPRGFSQGLGVEDTARNELREELGISSADIEVIGFLAPDSGMQSTRAAVVAAAVHAPMDGPEDINEVESICWVTFEDLEQMIRLGQVEDSFTVAACTLIRLHHRL</sequence>
<dbReference type="CDD" id="cd03424">
    <property type="entry name" value="NUDIX_ADPRase_Nudt5_UGPPase_Nudt14"/>
    <property type="match status" value="1"/>
</dbReference>
<dbReference type="InterPro" id="IPR015797">
    <property type="entry name" value="NUDIX_hydrolase-like_dom_sf"/>
</dbReference>
<keyword evidence="2" id="KW-0378">Hydrolase</keyword>
<dbReference type="Pfam" id="PF00293">
    <property type="entry name" value="NUDIX"/>
    <property type="match status" value="1"/>
</dbReference>
<evidence type="ECO:0000313" key="4">
    <source>
        <dbReference type="EMBL" id="RKR19515.1"/>
    </source>
</evidence>
<proteinExistence type="predicted"/>
<dbReference type="InterPro" id="IPR000086">
    <property type="entry name" value="NUDIX_hydrolase_dom"/>
</dbReference>
<evidence type="ECO:0000259" key="3">
    <source>
        <dbReference type="PROSITE" id="PS51462"/>
    </source>
</evidence>